<reference evidence="2 3" key="1">
    <citation type="submission" date="2017-04" db="EMBL/GenBank/DDBJ databases">
        <title>Draft genome sequence of Tuber borchii Vittad., a whitish edible truffle.</title>
        <authorList>
            <consortium name="DOE Joint Genome Institute"/>
            <person name="Murat C."/>
            <person name="Kuo A."/>
            <person name="Barry K.W."/>
            <person name="Clum A."/>
            <person name="Dockter R.B."/>
            <person name="Fauchery L."/>
            <person name="Iotti M."/>
            <person name="Kohler A."/>
            <person name="Labutti K."/>
            <person name="Lindquist E.A."/>
            <person name="Lipzen A."/>
            <person name="Ohm R.A."/>
            <person name="Wang M."/>
            <person name="Grigoriev I.V."/>
            <person name="Zambonelli A."/>
            <person name="Martin F.M."/>
        </authorList>
    </citation>
    <scope>NUCLEOTIDE SEQUENCE [LARGE SCALE GENOMIC DNA]</scope>
    <source>
        <strain evidence="2 3">Tbo3840</strain>
    </source>
</reference>
<name>A0A2T6ZCH1_TUBBO</name>
<comment type="caution">
    <text evidence="2">The sequence shown here is derived from an EMBL/GenBank/DDBJ whole genome shotgun (WGS) entry which is preliminary data.</text>
</comment>
<keyword evidence="3" id="KW-1185">Reference proteome</keyword>
<dbReference type="Proteomes" id="UP000244722">
    <property type="component" value="Unassembled WGS sequence"/>
</dbReference>
<evidence type="ECO:0000256" key="1">
    <source>
        <dbReference type="SAM" id="MobiDB-lite"/>
    </source>
</evidence>
<proteinExistence type="predicted"/>
<feature type="region of interest" description="Disordered" evidence="1">
    <location>
        <begin position="40"/>
        <end position="225"/>
    </location>
</feature>
<organism evidence="2 3">
    <name type="scientific">Tuber borchii</name>
    <name type="common">White truffle</name>
    <dbReference type="NCBI Taxonomy" id="42251"/>
    <lineage>
        <taxon>Eukaryota</taxon>
        <taxon>Fungi</taxon>
        <taxon>Dikarya</taxon>
        <taxon>Ascomycota</taxon>
        <taxon>Pezizomycotina</taxon>
        <taxon>Pezizomycetes</taxon>
        <taxon>Pezizales</taxon>
        <taxon>Tuberaceae</taxon>
        <taxon>Tuber</taxon>
    </lineage>
</organism>
<feature type="compositionally biased region" description="Polar residues" evidence="1">
    <location>
        <begin position="216"/>
        <end position="225"/>
    </location>
</feature>
<feature type="compositionally biased region" description="Basic and acidic residues" evidence="1">
    <location>
        <begin position="54"/>
        <end position="65"/>
    </location>
</feature>
<evidence type="ECO:0000313" key="2">
    <source>
        <dbReference type="EMBL" id="PUU73197.1"/>
    </source>
</evidence>
<dbReference type="OrthoDB" id="10434298at2759"/>
<dbReference type="EMBL" id="NESQ01000403">
    <property type="protein sequence ID" value="PUU73197.1"/>
    <property type="molecule type" value="Genomic_DNA"/>
</dbReference>
<feature type="compositionally biased region" description="Low complexity" evidence="1">
    <location>
        <begin position="169"/>
        <end position="178"/>
    </location>
</feature>
<protein>
    <submittedName>
        <fullName evidence="2">Uncharacterized protein</fullName>
    </submittedName>
</protein>
<accession>A0A2T6ZCH1</accession>
<feature type="compositionally biased region" description="Basic residues" evidence="1">
    <location>
        <begin position="436"/>
        <end position="447"/>
    </location>
</feature>
<sequence length="447" mass="49249">MYTRDGRVLEWKEGLLDSFKQNDHQFALTHHLEVWGLGPAVAAGKQPEEGSPEYPKEKSPQRDLGAETEASMQVGEESMGKSPTNEPSLDETAMQRADLSSRAEALPQSAVEPVSPSPAGPSRWLPESPTHTSAEDPQPASSSPQETPKDLDKSISQLELRNSCTGDQPSSTASTTPPNSQLVVHSARIGRKKLTRPSPPEFAGESQSVVEYRSRVLSSGSRQSKNPVLQRISHLRAREHSIWRELSDVAKKVKERDVEFEKKIENAKVPIDDEMDPGLDSGLEVDSVPVENERQKVSPNWEALLSIHTEQRSFHEEMKQQEMQLVREGSIINVEIKELQKRTSEQAAMVNQMAHRSPQCTESVLGDDDLPLPIKSSSATGSFNDLRDAPAFEGRGSIFGIPMGDSLVEGLKLWSDTLAPVATSNGAVEASEAARAKKKVRRRKMGW</sequence>
<feature type="compositionally biased region" description="Polar residues" evidence="1">
    <location>
        <begin position="154"/>
        <end position="168"/>
    </location>
</feature>
<dbReference type="AlphaFoldDB" id="A0A2T6ZCH1"/>
<feature type="region of interest" description="Disordered" evidence="1">
    <location>
        <begin position="427"/>
        <end position="447"/>
    </location>
</feature>
<gene>
    <name evidence="2" type="ORF">B9Z19DRAFT_568448</name>
</gene>
<evidence type="ECO:0000313" key="3">
    <source>
        <dbReference type="Proteomes" id="UP000244722"/>
    </source>
</evidence>